<comment type="caution">
    <text evidence="3">The sequence shown here is derived from an EMBL/GenBank/DDBJ whole genome shotgun (WGS) entry which is preliminary data.</text>
</comment>
<dbReference type="PANTHER" id="PTHR34580">
    <property type="match status" value="1"/>
</dbReference>
<evidence type="ECO:0000259" key="1">
    <source>
        <dbReference type="Pfam" id="PF13280"/>
    </source>
</evidence>
<feature type="domain" description="WYL" evidence="1">
    <location>
        <begin position="152"/>
        <end position="219"/>
    </location>
</feature>
<dbReference type="Pfam" id="PF13280">
    <property type="entry name" value="WYL"/>
    <property type="match status" value="1"/>
</dbReference>
<evidence type="ECO:0000313" key="4">
    <source>
        <dbReference type="Proteomes" id="UP001556653"/>
    </source>
</evidence>
<dbReference type="PROSITE" id="PS52050">
    <property type="entry name" value="WYL"/>
    <property type="match status" value="1"/>
</dbReference>
<organism evidence="3 4">
    <name type="scientific">Spiribacter onubensis</name>
    <dbReference type="NCBI Taxonomy" id="3122420"/>
    <lineage>
        <taxon>Bacteria</taxon>
        <taxon>Pseudomonadati</taxon>
        <taxon>Pseudomonadota</taxon>
        <taxon>Gammaproteobacteria</taxon>
        <taxon>Chromatiales</taxon>
        <taxon>Ectothiorhodospiraceae</taxon>
        <taxon>Spiribacter</taxon>
    </lineage>
</organism>
<accession>A0ABV3S913</accession>
<dbReference type="Proteomes" id="UP001556653">
    <property type="component" value="Unassembled WGS sequence"/>
</dbReference>
<feature type="domain" description="WCX" evidence="2">
    <location>
        <begin position="251"/>
        <end position="327"/>
    </location>
</feature>
<dbReference type="Pfam" id="PF25583">
    <property type="entry name" value="WCX"/>
    <property type="match status" value="1"/>
</dbReference>
<proteinExistence type="predicted"/>
<evidence type="ECO:0000259" key="2">
    <source>
        <dbReference type="Pfam" id="PF25583"/>
    </source>
</evidence>
<sequence>MTDTLLRQWVMLRQIPRYPRKVTVRALRTQLLEQGYTVTERTIQRDLLRLSGALFGLLLDDRSRPHGWSWDRQAAQLDIPGMEPQTALAFKLAEHFSGQLMAPATLNALAPYFQRAGAVLAEMDSPVSAWPEKIQTVTRGQTLIAPAIDPIILETVYDALFNDRQFRARYHRRYDDSVHDYVIHPLGIVFRDGVVYLICRRDGREGIAQMALHRMQSADPLEAPAERPADFDLQGYIEDGGLDFRMGRQPLRLELMLDPATAVHLAETPLSDDQRMTGSADGRMQLRATVADTAQIRWWLLGLGDQVEVIAPETLRDEIAERLNRAAGQYRRSDGL</sequence>
<dbReference type="EMBL" id="JBAKFJ010000001">
    <property type="protein sequence ID" value="MEX0385973.1"/>
    <property type="molecule type" value="Genomic_DNA"/>
</dbReference>
<keyword evidence="4" id="KW-1185">Reference proteome</keyword>
<dbReference type="InterPro" id="IPR057727">
    <property type="entry name" value="WCX_dom"/>
</dbReference>
<dbReference type="InterPro" id="IPR026881">
    <property type="entry name" value="WYL_dom"/>
</dbReference>
<protein>
    <submittedName>
        <fullName evidence="3">WYL domain-containing protein</fullName>
    </submittedName>
</protein>
<dbReference type="RefSeq" id="WP_367966455.1">
    <property type="nucleotide sequence ID" value="NZ_JBAKFJ010000001.1"/>
</dbReference>
<reference evidence="3 4" key="1">
    <citation type="submission" date="2024-02" db="EMBL/GenBank/DDBJ databases">
        <title>New especies of Spiribacter isolated from saline water.</title>
        <authorList>
            <person name="Leon M.J."/>
            <person name="De La Haba R."/>
            <person name="Sanchez-Porro C."/>
            <person name="Ventosa A."/>
        </authorList>
    </citation>
    <scope>NUCLEOTIDE SEQUENCE [LARGE SCALE GENOMIC DNA]</scope>
    <source>
        <strain evidence="4">ag22IC4-227</strain>
    </source>
</reference>
<dbReference type="InterPro" id="IPR051534">
    <property type="entry name" value="CBASS_pafABC_assoc_protein"/>
</dbReference>
<dbReference type="PANTHER" id="PTHR34580:SF1">
    <property type="entry name" value="PROTEIN PAFC"/>
    <property type="match status" value="1"/>
</dbReference>
<gene>
    <name evidence="3" type="ORF">V6X64_03055</name>
</gene>
<name>A0ABV3S913_9GAMM</name>
<evidence type="ECO:0000313" key="3">
    <source>
        <dbReference type="EMBL" id="MEX0385973.1"/>
    </source>
</evidence>